<name>A0A2G5BDQ5_COERN</name>
<keyword evidence="1" id="KW-0812">Transmembrane</keyword>
<dbReference type="Proteomes" id="UP000242474">
    <property type="component" value="Unassembled WGS sequence"/>
</dbReference>
<keyword evidence="3" id="KW-1185">Reference proteome</keyword>
<sequence>GSLGHFKQNISHQPTILNSNNSQAIKNSLHYSLFTMNTYATLIAIVAVAAATANAQVYWLGPYY</sequence>
<feature type="transmembrane region" description="Helical" evidence="1">
    <location>
        <begin position="39"/>
        <end position="60"/>
    </location>
</feature>
<protein>
    <submittedName>
        <fullName evidence="2">Uncharacterized protein</fullName>
    </submittedName>
</protein>
<reference evidence="2 3" key="1">
    <citation type="journal article" date="2015" name="Genome Biol. Evol.">
        <title>Phylogenomic analyses indicate that early fungi evolved digesting cell walls of algal ancestors of land plants.</title>
        <authorList>
            <person name="Chang Y."/>
            <person name="Wang S."/>
            <person name="Sekimoto S."/>
            <person name="Aerts A.L."/>
            <person name="Choi C."/>
            <person name="Clum A."/>
            <person name="LaButti K.M."/>
            <person name="Lindquist E.A."/>
            <person name="Yee Ngan C."/>
            <person name="Ohm R.A."/>
            <person name="Salamov A.A."/>
            <person name="Grigoriev I.V."/>
            <person name="Spatafora J.W."/>
            <person name="Berbee M.L."/>
        </authorList>
    </citation>
    <scope>NUCLEOTIDE SEQUENCE [LARGE SCALE GENOMIC DNA]</scope>
    <source>
        <strain evidence="2 3">NRRL 1564</strain>
    </source>
</reference>
<organism evidence="2 3">
    <name type="scientific">Coemansia reversa (strain ATCC 12441 / NRRL 1564)</name>
    <dbReference type="NCBI Taxonomy" id="763665"/>
    <lineage>
        <taxon>Eukaryota</taxon>
        <taxon>Fungi</taxon>
        <taxon>Fungi incertae sedis</taxon>
        <taxon>Zoopagomycota</taxon>
        <taxon>Kickxellomycotina</taxon>
        <taxon>Kickxellomycetes</taxon>
        <taxon>Kickxellales</taxon>
        <taxon>Kickxellaceae</taxon>
        <taxon>Coemansia</taxon>
    </lineage>
</organism>
<dbReference type="EMBL" id="KZ303496">
    <property type="protein sequence ID" value="PIA17141.1"/>
    <property type="molecule type" value="Genomic_DNA"/>
</dbReference>
<keyword evidence="1" id="KW-1133">Transmembrane helix</keyword>
<evidence type="ECO:0000313" key="3">
    <source>
        <dbReference type="Proteomes" id="UP000242474"/>
    </source>
</evidence>
<proteinExistence type="predicted"/>
<gene>
    <name evidence="2" type="ORF">COEREDRAFT_80835</name>
</gene>
<evidence type="ECO:0000313" key="2">
    <source>
        <dbReference type="EMBL" id="PIA17141.1"/>
    </source>
</evidence>
<feature type="non-terminal residue" evidence="2">
    <location>
        <position position="1"/>
    </location>
</feature>
<evidence type="ECO:0000256" key="1">
    <source>
        <dbReference type="SAM" id="Phobius"/>
    </source>
</evidence>
<accession>A0A2G5BDQ5</accession>
<dbReference type="AlphaFoldDB" id="A0A2G5BDQ5"/>
<keyword evidence="1" id="KW-0472">Membrane</keyword>